<feature type="region of interest" description="Disordered" evidence="1">
    <location>
        <begin position="195"/>
        <end position="214"/>
    </location>
</feature>
<dbReference type="Proteomes" id="UP000218272">
    <property type="component" value="Chromosome SCLO_1"/>
</dbReference>
<gene>
    <name evidence="2" type="ORF">SCLO_1000260</name>
</gene>
<dbReference type="InterPro" id="IPR007367">
    <property type="entry name" value="DUF433"/>
</dbReference>
<reference evidence="2 3" key="1">
    <citation type="submission" date="2016-10" db="EMBL/GenBank/DDBJ databases">
        <title>Complete Genome Sequence of the Nonylphenol-Degrading Bacterium Sphingobium cloacae JCM 10874T.</title>
        <authorList>
            <person name="Ootsuka M."/>
            <person name="Nishizawa T."/>
            <person name="Ohta H."/>
        </authorList>
    </citation>
    <scope>NUCLEOTIDE SEQUENCE [LARGE SCALE GENOMIC DNA]</scope>
    <source>
        <strain evidence="2 3">JCM 10874</strain>
    </source>
</reference>
<keyword evidence="3" id="KW-1185">Reference proteome</keyword>
<evidence type="ECO:0000256" key="1">
    <source>
        <dbReference type="SAM" id="MobiDB-lite"/>
    </source>
</evidence>
<evidence type="ECO:0000313" key="3">
    <source>
        <dbReference type="Proteomes" id="UP000218272"/>
    </source>
</evidence>
<evidence type="ECO:0000313" key="2">
    <source>
        <dbReference type="EMBL" id="BAV63066.1"/>
    </source>
</evidence>
<accession>A0A1E1EXS3</accession>
<dbReference type="InterPro" id="IPR036388">
    <property type="entry name" value="WH-like_DNA-bd_sf"/>
</dbReference>
<name>A0A1E1EXS3_9SPHN</name>
<dbReference type="EMBL" id="AP017655">
    <property type="protein sequence ID" value="BAV63066.1"/>
    <property type="molecule type" value="Genomic_DNA"/>
</dbReference>
<sequence length="214" mass="23402">MPATARLFTPSEAAAVTGIGVKAVNNAIDKQIVKAAKPAPGAGSARRALTVDDLLRVKLWYKVGDILSQERRERLFDAIRQQPKARTVKADDLLIIDVGEARKQIAARTRDLEAAEAMVSQDKEVMGGEPVFRGTRIPVRLIASMLTEGTDAAEILEGYPRLGERQLTLATIWVSAHPRRGRPKSLKDRGFKLKSVRRTTLRRDPRATGTGTAG</sequence>
<dbReference type="KEGG" id="sclo:SCLO_1000260"/>
<dbReference type="Gene3D" id="1.10.10.10">
    <property type="entry name" value="Winged helix-like DNA-binding domain superfamily/Winged helix DNA-binding domain"/>
    <property type="match status" value="1"/>
</dbReference>
<dbReference type="InterPro" id="IPR009057">
    <property type="entry name" value="Homeodomain-like_sf"/>
</dbReference>
<dbReference type="SUPFAM" id="SSF46689">
    <property type="entry name" value="Homeodomain-like"/>
    <property type="match status" value="1"/>
</dbReference>
<dbReference type="RefSeq" id="WP_066522177.1">
    <property type="nucleotide sequence ID" value="NZ_AP017655.1"/>
</dbReference>
<proteinExistence type="predicted"/>
<dbReference type="Pfam" id="PF04255">
    <property type="entry name" value="DUF433"/>
    <property type="match status" value="1"/>
</dbReference>
<organism evidence="2 3">
    <name type="scientific">Sphingobium cloacae</name>
    <dbReference type="NCBI Taxonomy" id="120107"/>
    <lineage>
        <taxon>Bacteria</taxon>
        <taxon>Pseudomonadati</taxon>
        <taxon>Pseudomonadota</taxon>
        <taxon>Alphaproteobacteria</taxon>
        <taxon>Sphingomonadales</taxon>
        <taxon>Sphingomonadaceae</taxon>
        <taxon>Sphingobium</taxon>
    </lineage>
</organism>
<dbReference type="PANTHER" id="PTHR34849">
    <property type="entry name" value="SSL5025 PROTEIN"/>
    <property type="match status" value="1"/>
</dbReference>
<protein>
    <recommendedName>
        <fullName evidence="4">DUF433 domain-containing protein</fullName>
    </recommendedName>
</protein>
<dbReference type="OrthoDB" id="200074at2"/>
<evidence type="ECO:0008006" key="4">
    <source>
        <dbReference type="Google" id="ProtNLM"/>
    </source>
</evidence>
<dbReference type="PANTHER" id="PTHR34849:SF3">
    <property type="entry name" value="SSR2962 PROTEIN"/>
    <property type="match status" value="1"/>
</dbReference>
<dbReference type="AlphaFoldDB" id="A0A1E1EXS3"/>